<dbReference type="PRINTS" id="PR00081">
    <property type="entry name" value="GDHRDH"/>
</dbReference>
<dbReference type="InterPro" id="IPR002347">
    <property type="entry name" value="SDR_fam"/>
</dbReference>
<dbReference type="PANTHER" id="PTHR43157">
    <property type="entry name" value="PHOSPHATIDYLINOSITOL-GLYCAN BIOSYNTHESIS CLASS F PROTEIN-RELATED"/>
    <property type="match status" value="1"/>
</dbReference>
<dbReference type="Pfam" id="PF00106">
    <property type="entry name" value="adh_short"/>
    <property type="match status" value="1"/>
</dbReference>
<dbReference type="GO" id="GO:0016491">
    <property type="term" value="F:oxidoreductase activity"/>
    <property type="evidence" value="ECO:0007669"/>
    <property type="project" value="UniProtKB-KW"/>
</dbReference>
<dbReference type="InterPro" id="IPR036291">
    <property type="entry name" value="NAD(P)-bd_dom_sf"/>
</dbReference>
<dbReference type="PANTHER" id="PTHR43157:SF31">
    <property type="entry name" value="PHOSPHATIDYLINOSITOL-GLYCAN BIOSYNTHESIS CLASS F PROTEIN"/>
    <property type="match status" value="1"/>
</dbReference>
<dbReference type="EMBL" id="LNTY01000006">
    <property type="protein sequence ID" value="KXF83392.1"/>
    <property type="molecule type" value="Genomic_DNA"/>
</dbReference>
<dbReference type="STRING" id="294935.ATN88_07010"/>
<accession>A0A135ID48</accession>
<evidence type="ECO:0000256" key="2">
    <source>
        <dbReference type="RuleBase" id="RU000363"/>
    </source>
</evidence>
<keyword evidence="4" id="KW-1185">Reference proteome</keyword>
<keyword evidence="1" id="KW-0560">Oxidoreductase</keyword>
<protein>
    <submittedName>
        <fullName evidence="3">Oxidoreductase</fullName>
    </submittedName>
</protein>
<dbReference type="AlphaFoldDB" id="A0A135ID48"/>
<evidence type="ECO:0000313" key="4">
    <source>
        <dbReference type="Proteomes" id="UP000070529"/>
    </source>
</evidence>
<name>A0A135ID48_9GAMM</name>
<comment type="caution">
    <text evidence="3">The sequence shown here is derived from an EMBL/GenBank/DDBJ whole genome shotgun (WGS) entry which is preliminary data.</text>
</comment>
<dbReference type="PRINTS" id="PR00080">
    <property type="entry name" value="SDRFAMILY"/>
</dbReference>
<dbReference type="InterPro" id="IPR020904">
    <property type="entry name" value="Sc_DH/Rdtase_CS"/>
</dbReference>
<organism evidence="3 4">
    <name type="scientific">Enterovibrio coralii</name>
    <dbReference type="NCBI Taxonomy" id="294935"/>
    <lineage>
        <taxon>Bacteria</taxon>
        <taxon>Pseudomonadati</taxon>
        <taxon>Pseudomonadota</taxon>
        <taxon>Gammaproteobacteria</taxon>
        <taxon>Vibrionales</taxon>
        <taxon>Vibrionaceae</taxon>
        <taxon>Enterovibrio</taxon>
    </lineage>
</organism>
<dbReference type="PROSITE" id="PS00061">
    <property type="entry name" value="ADH_SHORT"/>
    <property type="match status" value="1"/>
</dbReference>
<gene>
    <name evidence="3" type="ORF">ATN88_07010</name>
</gene>
<dbReference type="SUPFAM" id="SSF51735">
    <property type="entry name" value="NAD(P)-binding Rossmann-fold domains"/>
    <property type="match status" value="1"/>
</dbReference>
<dbReference type="OrthoDB" id="109589at2"/>
<reference evidence="3 4" key="1">
    <citation type="submission" date="2015-11" db="EMBL/GenBank/DDBJ databases">
        <title>Genomic Taxonomy of the Vibrionaceae.</title>
        <authorList>
            <person name="Gomez-Gil B."/>
            <person name="Enciso-Ibarra J."/>
        </authorList>
    </citation>
    <scope>NUCLEOTIDE SEQUENCE [LARGE SCALE GENOMIC DNA]</scope>
    <source>
        <strain evidence="3 4">CAIM 912</strain>
    </source>
</reference>
<proteinExistence type="inferred from homology"/>
<dbReference type="Gene3D" id="3.40.50.720">
    <property type="entry name" value="NAD(P)-binding Rossmann-like Domain"/>
    <property type="match status" value="1"/>
</dbReference>
<evidence type="ECO:0000313" key="3">
    <source>
        <dbReference type="EMBL" id="KXF83392.1"/>
    </source>
</evidence>
<dbReference type="Proteomes" id="UP000070529">
    <property type="component" value="Unassembled WGS sequence"/>
</dbReference>
<dbReference type="RefSeq" id="WP_067411719.1">
    <property type="nucleotide sequence ID" value="NZ_LNTY01000006.1"/>
</dbReference>
<sequence>MKKTILITGATDGIGLETAKTLASEGHTLLIHGRNQAKLDAVTDTLKSLGGVGVVESYVADLSSLSDVEALAKAVLANHDHIDVLLNNAGVFKMNDASTPLGIDARFVVNTISPYLLTKLLLPAMDANSRVVNLSSAAQAPVNLNVLEGKEQIGDDFGAYAQSKLAITMWTRLWAEKLGSNGPVFIAVNPGSMLASKMVQEGFGVAGHDLSIGSGILVRASISDEFANASGKYWDNDSKKFSPPHPEGLNDAKAQAVVETIERIIAN</sequence>
<evidence type="ECO:0000256" key="1">
    <source>
        <dbReference type="ARBA" id="ARBA00023002"/>
    </source>
</evidence>
<comment type="similarity">
    <text evidence="2">Belongs to the short-chain dehydrogenases/reductases (SDR) family.</text>
</comment>